<keyword evidence="9" id="KW-0472">Membrane</keyword>
<dbReference type="PANTHER" id="PTHR24421">
    <property type="entry name" value="NITRATE/NITRITE SENSOR PROTEIN NARX-RELATED"/>
    <property type="match status" value="1"/>
</dbReference>
<feature type="transmembrane region" description="Helical" evidence="9">
    <location>
        <begin position="20"/>
        <end position="39"/>
    </location>
</feature>
<evidence type="ECO:0000259" key="10">
    <source>
        <dbReference type="Pfam" id="PF07730"/>
    </source>
</evidence>
<keyword evidence="3" id="KW-0597">Phosphoprotein</keyword>
<evidence type="ECO:0000313" key="12">
    <source>
        <dbReference type="Proteomes" id="UP001501237"/>
    </source>
</evidence>
<feature type="domain" description="Signal transduction histidine kinase subgroup 3 dimerisation and phosphoacceptor" evidence="10">
    <location>
        <begin position="180"/>
        <end position="241"/>
    </location>
</feature>
<gene>
    <name evidence="11" type="ORF">GCM10010468_61020</name>
</gene>
<dbReference type="Pfam" id="PF07730">
    <property type="entry name" value="HisKA_3"/>
    <property type="match status" value="1"/>
</dbReference>
<keyword evidence="4" id="KW-0808">Transferase</keyword>
<dbReference type="SUPFAM" id="SSF55874">
    <property type="entry name" value="ATPase domain of HSP90 chaperone/DNA topoisomerase II/histidine kinase"/>
    <property type="match status" value="1"/>
</dbReference>
<evidence type="ECO:0000256" key="4">
    <source>
        <dbReference type="ARBA" id="ARBA00022679"/>
    </source>
</evidence>
<feature type="transmembrane region" description="Helical" evidence="9">
    <location>
        <begin position="100"/>
        <end position="118"/>
    </location>
</feature>
<evidence type="ECO:0000256" key="2">
    <source>
        <dbReference type="ARBA" id="ARBA00012438"/>
    </source>
</evidence>
<comment type="caution">
    <text evidence="11">The sequence shown here is derived from an EMBL/GenBank/DDBJ whole genome shotgun (WGS) entry which is preliminary data.</text>
</comment>
<evidence type="ECO:0000256" key="3">
    <source>
        <dbReference type="ARBA" id="ARBA00022553"/>
    </source>
</evidence>
<protein>
    <recommendedName>
        <fullName evidence="2">histidine kinase</fullName>
        <ecNumber evidence="2">2.7.13.3</ecNumber>
    </recommendedName>
</protein>
<dbReference type="EC" id="2.7.13.3" evidence="2"/>
<evidence type="ECO:0000256" key="6">
    <source>
        <dbReference type="ARBA" id="ARBA00022777"/>
    </source>
</evidence>
<dbReference type="RefSeq" id="WP_344835247.1">
    <property type="nucleotide sequence ID" value="NZ_BAAAUV010000020.1"/>
</dbReference>
<dbReference type="Gene3D" id="3.30.565.10">
    <property type="entry name" value="Histidine kinase-like ATPase, C-terminal domain"/>
    <property type="match status" value="1"/>
</dbReference>
<organism evidence="11 12">
    <name type="scientific">Actinocorallia longicatena</name>
    <dbReference type="NCBI Taxonomy" id="111803"/>
    <lineage>
        <taxon>Bacteria</taxon>
        <taxon>Bacillati</taxon>
        <taxon>Actinomycetota</taxon>
        <taxon>Actinomycetes</taxon>
        <taxon>Streptosporangiales</taxon>
        <taxon>Thermomonosporaceae</taxon>
        <taxon>Actinocorallia</taxon>
    </lineage>
</organism>
<keyword evidence="5" id="KW-0547">Nucleotide-binding</keyword>
<dbReference type="InterPro" id="IPR011712">
    <property type="entry name" value="Sig_transdc_His_kin_sub3_dim/P"/>
</dbReference>
<evidence type="ECO:0000256" key="7">
    <source>
        <dbReference type="ARBA" id="ARBA00022840"/>
    </source>
</evidence>
<comment type="catalytic activity">
    <reaction evidence="1">
        <text>ATP + protein L-histidine = ADP + protein N-phospho-L-histidine.</text>
        <dbReference type="EC" id="2.7.13.3"/>
    </reaction>
</comment>
<keyword evidence="8" id="KW-0902">Two-component regulatory system</keyword>
<dbReference type="EMBL" id="BAAAUV010000020">
    <property type="protein sequence ID" value="GAA3230511.1"/>
    <property type="molecule type" value="Genomic_DNA"/>
</dbReference>
<evidence type="ECO:0000256" key="5">
    <source>
        <dbReference type="ARBA" id="ARBA00022741"/>
    </source>
</evidence>
<evidence type="ECO:0000256" key="1">
    <source>
        <dbReference type="ARBA" id="ARBA00000085"/>
    </source>
</evidence>
<keyword evidence="12" id="KW-1185">Reference proteome</keyword>
<dbReference type="Gene3D" id="1.20.5.1930">
    <property type="match status" value="1"/>
</dbReference>
<dbReference type="PANTHER" id="PTHR24421:SF10">
    <property type="entry name" value="NITRATE_NITRITE SENSOR PROTEIN NARQ"/>
    <property type="match status" value="1"/>
</dbReference>
<feature type="transmembrane region" description="Helical" evidence="9">
    <location>
        <begin position="130"/>
        <end position="147"/>
    </location>
</feature>
<keyword evidence="7" id="KW-0067">ATP-binding</keyword>
<keyword evidence="9" id="KW-1133">Transmembrane helix</keyword>
<evidence type="ECO:0000256" key="9">
    <source>
        <dbReference type="SAM" id="Phobius"/>
    </source>
</evidence>
<name>A0ABP6QID0_9ACTN</name>
<evidence type="ECO:0000256" key="8">
    <source>
        <dbReference type="ARBA" id="ARBA00023012"/>
    </source>
</evidence>
<keyword evidence="6" id="KW-0418">Kinase</keyword>
<proteinExistence type="predicted"/>
<reference evidence="12" key="1">
    <citation type="journal article" date="2019" name="Int. J. Syst. Evol. Microbiol.">
        <title>The Global Catalogue of Microorganisms (GCM) 10K type strain sequencing project: providing services to taxonomists for standard genome sequencing and annotation.</title>
        <authorList>
            <consortium name="The Broad Institute Genomics Platform"/>
            <consortium name="The Broad Institute Genome Sequencing Center for Infectious Disease"/>
            <person name="Wu L."/>
            <person name="Ma J."/>
        </authorList>
    </citation>
    <scope>NUCLEOTIDE SEQUENCE [LARGE SCALE GENOMIC DNA]</scope>
    <source>
        <strain evidence="12">JCM 9377</strain>
    </source>
</reference>
<accession>A0ABP6QID0</accession>
<dbReference type="CDD" id="cd16917">
    <property type="entry name" value="HATPase_UhpB-NarQ-NarX-like"/>
    <property type="match status" value="1"/>
</dbReference>
<sequence>MGRDRDPLLKGVAGGRWLTAFDLTMTLLVVLLALFPGGSGEGRGWVVVAALALPFRHRFPVPVALLACAADLATPTDGLGLAFTYFLAVSALIQGSRGNPLTWVMLAISVVVVIEPWSVDYYREDTAVRLVAVVLLSAGPVLFGLYLRARTELGEAVSARAELARDEELARMARDRAEDRNRLALELHDSLGHELSLIALQTGALTVAAPADLPGIADRIGGLARQAQEELRQIVSTLRDQAALPTYGALLSVAAVPGLIERFDRLGVVASLATAGDLTRLPDRVDRLVFRIVQESLTNVLKHAPGTAVEVSVAARPDLVEVTVINTRPLDGTRWSAEGRVGLQGLADRAGQLGGAVLWGPAGDGGWSVRAVLPLAETAPPR</sequence>
<dbReference type="InterPro" id="IPR050482">
    <property type="entry name" value="Sensor_HK_TwoCompSys"/>
</dbReference>
<dbReference type="InterPro" id="IPR036890">
    <property type="entry name" value="HATPase_C_sf"/>
</dbReference>
<dbReference type="Proteomes" id="UP001501237">
    <property type="component" value="Unassembled WGS sequence"/>
</dbReference>
<evidence type="ECO:0000313" key="11">
    <source>
        <dbReference type="EMBL" id="GAA3230511.1"/>
    </source>
</evidence>
<keyword evidence="9" id="KW-0812">Transmembrane</keyword>